<evidence type="ECO:0000256" key="1">
    <source>
        <dbReference type="SAM" id="MobiDB-lite"/>
    </source>
</evidence>
<feature type="region of interest" description="Disordered" evidence="1">
    <location>
        <begin position="1"/>
        <end position="21"/>
    </location>
</feature>
<evidence type="ECO:0000313" key="2">
    <source>
        <dbReference type="EMBL" id="GGZ26134.1"/>
    </source>
</evidence>
<comment type="caution">
    <text evidence="2">The sequence shown here is derived from an EMBL/GenBank/DDBJ whole genome shotgun (WGS) entry which is preliminary data.</text>
</comment>
<reference evidence="2" key="2">
    <citation type="submission" date="2020-09" db="EMBL/GenBank/DDBJ databases">
        <authorList>
            <person name="Sun Q."/>
            <person name="Kim S."/>
        </authorList>
    </citation>
    <scope>NUCLEOTIDE SEQUENCE</scope>
    <source>
        <strain evidence="2">KCTC 32296</strain>
    </source>
</reference>
<reference evidence="2" key="1">
    <citation type="journal article" date="2014" name="Int. J. Syst. Evol. Microbiol.">
        <title>Complete genome sequence of Corynebacterium casei LMG S-19264T (=DSM 44701T), isolated from a smear-ripened cheese.</title>
        <authorList>
            <consortium name="US DOE Joint Genome Institute (JGI-PGF)"/>
            <person name="Walter F."/>
            <person name="Albersmeier A."/>
            <person name="Kalinowski J."/>
            <person name="Ruckert C."/>
        </authorList>
    </citation>
    <scope>NUCLEOTIDE SEQUENCE</scope>
    <source>
        <strain evidence="2">KCTC 32296</strain>
    </source>
</reference>
<dbReference type="EMBL" id="BMZB01000001">
    <property type="protein sequence ID" value="GGZ26134.1"/>
    <property type="molecule type" value="Genomic_DNA"/>
</dbReference>
<sequence>MARGNKAKGNNDTNRLKLNDAAEPINPAPECVLKRPFFSALGKRLCNANKTIIQIAQSLRTL</sequence>
<evidence type="ECO:0000313" key="3">
    <source>
        <dbReference type="Proteomes" id="UP000662572"/>
    </source>
</evidence>
<organism evidence="2 3">
    <name type="scientific">Asticcacaulis endophyticus</name>
    <dbReference type="NCBI Taxonomy" id="1395890"/>
    <lineage>
        <taxon>Bacteria</taxon>
        <taxon>Pseudomonadati</taxon>
        <taxon>Pseudomonadota</taxon>
        <taxon>Alphaproteobacteria</taxon>
        <taxon>Caulobacterales</taxon>
        <taxon>Caulobacteraceae</taxon>
        <taxon>Asticcacaulis</taxon>
    </lineage>
</organism>
<name>A0A918PZT9_9CAUL</name>
<gene>
    <name evidence="2" type="ORF">GCM10011273_09510</name>
</gene>
<accession>A0A918PZT9</accession>
<proteinExistence type="predicted"/>
<dbReference type="Proteomes" id="UP000662572">
    <property type="component" value="Unassembled WGS sequence"/>
</dbReference>
<dbReference type="AlphaFoldDB" id="A0A918PZT9"/>
<keyword evidence="3" id="KW-1185">Reference proteome</keyword>
<protein>
    <submittedName>
        <fullName evidence="2">Uncharacterized protein</fullName>
    </submittedName>
</protein>